<reference evidence="1" key="1">
    <citation type="submission" date="2020-03" db="EMBL/GenBank/DDBJ databases">
        <authorList>
            <person name="Guo F."/>
        </authorList>
    </citation>
    <scope>NUCLEOTIDE SEQUENCE</scope>
    <source>
        <strain evidence="1">JCM 30134</strain>
    </source>
</reference>
<organism evidence="1 2">
    <name type="scientific">Pseudomaricurvus hydrocarbonicus</name>
    <dbReference type="NCBI Taxonomy" id="1470433"/>
    <lineage>
        <taxon>Bacteria</taxon>
        <taxon>Pseudomonadati</taxon>
        <taxon>Pseudomonadota</taxon>
        <taxon>Gammaproteobacteria</taxon>
        <taxon>Cellvibrionales</taxon>
        <taxon>Cellvibrionaceae</taxon>
        <taxon>Pseudomaricurvus</taxon>
    </lineage>
</organism>
<name>A0A9E5MP67_9GAMM</name>
<proteinExistence type="predicted"/>
<gene>
    <name evidence="1" type="ORF">G8770_20225</name>
</gene>
<dbReference type="InterPro" id="IPR029016">
    <property type="entry name" value="GAF-like_dom_sf"/>
</dbReference>
<protein>
    <submittedName>
        <fullName evidence="1">DUF484 family protein</fullName>
    </submittedName>
</protein>
<dbReference type="EMBL" id="JAAONZ010000021">
    <property type="protein sequence ID" value="NHO67880.1"/>
    <property type="molecule type" value="Genomic_DNA"/>
</dbReference>
<evidence type="ECO:0000313" key="1">
    <source>
        <dbReference type="EMBL" id="NHO67880.1"/>
    </source>
</evidence>
<dbReference type="Gene3D" id="3.30.450.40">
    <property type="match status" value="1"/>
</dbReference>
<evidence type="ECO:0000313" key="2">
    <source>
        <dbReference type="Proteomes" id="UP000787472"/>
    </source>
</evidence>
<dbReference type="Proteomes" id="UP000787472">
    <property type="component" value="Unassembled WGS sequence"/>
</dbReference>
<accession>A0A9E5MP67</accession>
<sequence>MSDQTVIDTENAITEEQVTLYLRKHPDYFVKQPGLLADLRLPHASGEAISLVERQVSILRERNMDMRHRLSKLLDNARDNDRLFDKTKRLVLALLEGKGLTDIVDSLYYSFKNDFKIHYTTLILFADPDSLPKSKARVEPLSEARESIGQALKNNKPLCGILSPKEVKYLFPEHSQNVGSSALVPLIHGNSFGVLAIANRDPNYYRSSMGTLFLSYIAEVLNRQLPRHLP</sequence>
<keyword evidence="2" id="KW-1185">Reference proteome</keyword>
<dbReference type="PANTHER" id="PTHR38765">
    <property type="entry name" value="DUF484 DOMAIN-CONTAINING PROTEIN"/>
    <property type="match status" value="1"/>
</dbReference>
<dbReference type="Pfam" id="PF04340">
    <property type="entry name" value="DUF484"/>
    <property type="match status" value="1"/>
</dbReference>
<dbReference type="InterPro" id="IPR007435">
    <property type="entry name" value="DUF484"/>
</dbReference>
<comment type="caution">
    <text evidence="1">The sequence shown here is derived from an EMBL/GenBank/DDBJ whole genome shotgun (WGS) entry which is preliminary data.</text>
</comment>
<dbReference type="AlphaFoldDB" id="A0A9E5MP67"/>
<dbReference type="PANTHER" id="PTHR38765:SF1">
    <property type="entry name" value="DUF484 DOMAIN-CONTAINING PROTEIN"/>
    <property type="match status" value="1"/>
</dbReference>
<dbReference type="RefSeq" id="WP_167191346.1">
    <property type="nucleotide sequence ID" value="NZ_JAAONZ010000021.1"/>
</dbReference>